<dbReference type="Pfam" id="PF13041">
    <property type="entry name" value="PPR_2"/>
    <property type="match status" value="1"/>
</dbReference>
<name>A0A3N2PVY0_SODAK</name>
<dbReference type="Gene3D" id="1.25.40.10">
    <property type="entry name" value="Tetratricopeptide repeat domain"/>
    <property type="match status" value="2"/>
</dbReference>
<reference evidence="7 8" key="1">
    <citation type="journal article" date="2018" name="Mol. Ecol.">
        <title>The obligate alkalophilic soda-lake fungus Sodiomyces alkalinus has shifted to a protein diet.</title>
        <authorList>
            <person name="Grum-Grzhimaylo A.A."/>
            <person name="Falkoski D.L."/>
            <person name="van den Heuvel J."/>
            <person name="Valero-Jimenez C.A."/>
            <person name="Min B."/>
            <person name="Choi I.G."/>
            <person name="Lipzen A."/>
            <person name="Daum C.G."/>
            <person name="Aanen D.K."/>
            <person name="Tsang A."/>
            <person name="Henrissat B."/>
            <person name="Bilanenko E.N."/>
            <person name="de Vries R.P."/>
            <person name="van Kan J.A.L."/>
            <person name="Grigoriev I.V."/>
            <person name="Debets A.J.M."/>
        </authorList>
    </citation>
    <scope>NUCLEOTIDE SEQUENCE [LARGE SCALE GENOMIC DNA]</scope>
    <source>
        <strain evidence="7 8">F11</strain>
    </source>
</reference>
<keyword evidence="8" id="KW-1185">Reference proteome</keyword>
<evidence type="ECO:0000256" key="4">
    <source>
        <dbReference type="ARBA" id="ARBA00044511"/>
    </source>
</evidence>
<feature type="region of interest" description="Disordered" evidence="6">
    <location>
        <begin position="98"/>
        <end position="129"/>
    </location>
</feature>
<feature type="repeat" description="PPR" evidence="5">
    <location>
        <begin position="476"/>
        <end position="510"/>
    </location>
</feature>
<evidence type="ECO:0000313" key="8">
    <source>
        <dbReference type="Proteomes" id="UP000272025"/>
    </source>
</evidence>
<dbReference type="PANTHER" id="PTHR47447">
    <property type="entry name" value="OS03G0856100 PROTEIN"/>
    <property type="match status" value="1"/>
</dbReference>
<dbReference type="Proteomes" id="UP000272025">
    <property type="component" value="Unassembled WGS sequence"/>
</dbReference>
<evidence type="ECO:0000256" key="5">
    <source>
        <dbReference type="PROSITE-ProRule" id="PRU00708"/>
    </source>
</evidence>
<dbReference type="SUPFAM" id="SSF48452">
    <property type="entry name" value="TPR-like"/>
    <property type="match status" value="1"/>
</dbReference>
<comment type="subunit">
    <text evidence="4">Binds to mitochondrial small subunit 15S rRNA.</text>
</comment>
<comment type="function">
    <text evidence="3">Regulates mitochondrial small subunit maturation by controlling 15S rRNA 5'-end processing. Localizes to the 5' precursor of the 15S rRNA in a position that is subsequently occupied by mS47 in the mature yeast mtSSU. Uses structure and sequence-specific RNA recognition, binding to a single-stranded region of the precursor and specifically recognizing bases -6 to -1. The exchange of Ccm1 for mS47 is coupled to the irreversible removal of precursor rRNA that is accompanied by conformational changes of the mitoribosomal proteins uS5m and mS26. These conformational changes signal completion of 5'-end rRNA processing through protection of the mature 5'-end of the 15S rRNA and stabilization of mS47. The removal of the 5' precursor together with the dissociation of Ccm1 may be catalyzed by the 5'-3' exoribonuclease Pet127. Involved in the specific removal of group I introns in mitochondrial encoded transcripts.</text>
</comment>
<dbReference type="InterPro" id="IPR002885">
    <property type="entry name" value="PPR_rpt"/>
</dbReference>
<dbReference type="AlphaFoldDB" id="A0A3N2PVY0"/>
<dbReference type="EMBL" id="ML119055">
    <property type="protein sequence ID" value="ROT38659.1"/>
    <property type="molecule type" value="Genomic_DNA"/>
</dbReference>
<accession>A0A3N2PVY0</accession>
<evidence type="ECO:0000256" key="6">
    <source>
        <dbReference type="SAM" id="MobiDB-lite"/>
    </source>
</evidence>
<comment type="similarity">
    <text evidence="1">Belongs to the CCM1 family.</text>
</comment>
<organism evidence="7 8">
    <name type="scientific">Sodiomyces alkalinus (strain CBS 110278 / VKM F-3762 / F11)</name>
    <name type="common">Alkaliphilic filamentous fungus</name>
    <dbReference type="NCBI Taxonomy" id="1314773"/>
    <lineage>
        <taxon>Eukaryota</taxon>
        <taxon>Fungi</taxon>
        <taxon>Dikarya</taxon>
        <taxon>Ascomycota</taxon>
        <taxon>Pezizomycotina</taxon>
        <taxon>Sordariomycetes</taxon>
        <taxon>Hypocreomycetidae</taxon>
        <taxon>Glomerellales</taxon>
        <taxon>Plectosphaerellaceae</taxon>
        <taxon>Sodiomyces</taxon>
    </lineage>
</organism>
<evidence type="ECO:0000313" key="7">
    <source>
        <dbReference type="EMBL" id="ROT38659.1"/>
    </source>
</evidence>
<evidence type="ECO:0000256" key="1">
    <source>
        <dbReference type="ARBA" id="ARBA00006192"/>
    </source>
</evidence>
<dbReference type="STRING" id="1314773.A0A3N2PVY0"/>
<sequence>MLERAASSLEPCTLRHSIPASVRTRRRLHTGFWQHGAAALDLSPLWLATAQDPQDANDTTTSANAPDRLNASTFLLDFLYPRGTIAFLRRLSPSIADRTTSASQTHVQSRSRRPAGAENTNLQGTSLSPSSRLDLMRRLMARSDTEFFGQIWGHWCLLEPPQQKEIRSRVITYLHKSINPENSKRVVQLFSQLGIDSWDRDTVTAAVAAELRLGNVDAALDVYHTGLHWRRLVGGFTHLVTHGLQTSAWDMVCRVWDAYGNLRAVEAVEFGNLDDVAAAIHDLGARVLQFQDYLVARQSEDQSIQTDAGPEQANDPTEESVSAAHTLDLSDIGPTSISRLLKGLAKCALHQPCQPNEALPILKILRKADFYYMYINRAFEERRTACVPDIYRVYRTLSRFKPNWKMLHDMFELFYPHDVLGLEQIYEDYHKAFGGLDQWGCQKYLKFYASRGDVRSVRRMWTTYVKKYKDKGVIQDPGTWNHVLNAYKNRGIVEDTQQAFDEMVASNKATPDVVSWNILLSAYTKADRYDDAIAVFEDLCQAVKPDSVSFGTIMAMSGSLGDLDYTLELYQRARSLKVQAHSAVFASLVNAYCLNNKIEEAQNVCINASTREISGDQVDLWNCLLKYQGHRRDLKGIYRILDLMKEHDVEWNAATYDLLMRSLVLSKEAHYAYRLLQTAVEDKTFPVRERHFAMVMSSALRSRDMSLVRSVVALMSRTGYAMSMKTSIAAVDAELRRRFKPWEQGSGEIDADQARELGRTLVDYYERMLRAGQRDDALFGSERKSTMLSDLGDVEHLRSHASTVQEAMEVLIQFRDFVSVEELLQLYSKAVTGRPLQRETLPLPMLESMMLADLLDGKHDKVKETWAYAWDSALRLGRPASYQKKNKPGVLPRYQYALSGSINTMQRVLHTEGDHRGLVALIEKITRAGFKLHSGHWNNICRALAGMGQWLAACTFCENILMPNWMGWAARRVVSQRARNSLPLERRRMGNAPRFLRPNAETLVLLADQYLVLKKQGPWSDEARRVLAEFTKKCPKLEDAFRTRLELSEQGPLKPEIKDAW</sequence>
<feature type="repeat" description="PPR" evidence="5">
    <location>
        <begin position="512"/>
        <end position="542"/>
    </location>
</feature>
<dbReference type="RefSeq" id="XP_028466465.1">
    <property type="nucleotide sequence ID" value="XM_028612903.1"/>
</dbReference>
<dbReference type="GeneID" id="39581381"/>
<proteinExistence type="inferred from homology"/>
<gene>
    <name evidence="7" type="ORF">SODALDRAFT_339981</name>
</gene>
<feature type="compositionally biased region" description="Polar residues" evidence="6">
    <location>
        <begin position="98"/>
        <end position="108"/>
    </location>
</feature>
<evidence type="ECO:0000256" key="2">
    <source>
        <dbReference type="ARBA" id="ARBA00022737"/>
    </source>
</evidence>
<feature type="compositionally biased region" description="Polar residues" evidence="6">
    <location>
        <begin position="118"/>
        <end position="129"/>
    </location>
</feature>
<dbReference type="PANTHER" id="PTHR47447:SF17">
    <property type="entry name" value="OS12G0638900 PROTEIN"/>
    <property type="match status" value="1"/>
</dbReference>
<dbReference type="NCBIfam" id="TIGR00756">
    <property type="entry name" value="PPR"/>
    <property type="match status" value="1"/>
</dbReference>
<evidence type="ECO:0000256" key="3">
    <source>
        <dbReference type="ARBA" id="ARBA00044493"/>
    </source>
</evidence>
<keyword evidence="2" id="KW-0677">Repeat</keyword>
<protein>
    <submittedName>
        <fullName evidence="7">CoxI translation protein CYA5</fullName>
    </submittedName>
</protein>
<dbReference type="InterPro" id="IPR011990">
    <property type="entry name" value="TPR-like_helical_dom_sf"/>
</dbReference>
<dbReference type="PROSITE" id="PS51375">
    <property type="entry name" value="PPR"/>
    <property type="match status" value="2"/>
</dbReference>
<dbReference type="OrthoDB" id="185373at2759"/>